<dbReference type="SUPFAM" id="SSF74650">
    <property type="entry name" value="Galactose mutarotase-like"/>
    <property type="match status" value="1"/>
</dbReference>
<dbReference type="InterPro" id="IPR014718">
    <property type="entry name" value="GH-type_carb-bd"/>
</dbReference>
<dbReference type="InterPro" id="IPR008183">
    <property type="entry name" value="Aldose_1/G6P_1-epimerase"/>
</dbReference>
<dbReference type="Gene3D" id="2.70.98.10">
    <property type="match status" value="1"/>
</dbReference>
<proteinExistence type="predicted"/>
<comment type="caution">
    <text evidence="1">The sequence shown here is derived from an EMBL/GenBank/DDBJ whole genome shotgun (WGS) entry which is preliminary data.</text>
</comment>
<dbReference type="InterPro" id="IPR011013">
    <property type="entry name" value="Gal_mutarotase_sf_dom"/>
</dbReference>
<accession>A0ABS1EHR5</accession>
<dbReference type="RefSeq" id="WP_200239280.1">
    <property type="nucleotide sequence ID" value="NZ_JAENGP010000023.1"/>
</dbReference>
<dbReference type="Pfam" id="PF01263">
    <property type="entry name" value="Aldose_epim"/>
    <property type="match status" value="1"/>
</dbReference>
<dbReference type="EMBL" id="JAENGP010000023">
    <property type="protein sequence ID" value="MBK1782531.1"/>
    <property type="molecule type" value="Genomic_DNA"/>
</dbReference>
<dbReference type="Proteomes" id="UP000635316">
    <property type="component" value="Unassembled WGS sequence"/>
</dbReference>
<organism evidence="1 2">
    <name type="scientific">Advenella mandrilli</name>
    <dbReference type="NCBI Taxonomy" id="2800330"/>
    <lineage>
        <taxon>Bacteria</taxon>
        <taxon>Pseudomonadati</taxon>
        <taxon>Pseudomonadota</taxon>
        <taxon>Betaproteobacteria</taxon>
        <taxon>Burkholderiales</taxon>
        <taxon>Alcaligenaceae</taxon>
    </lineage>
</organism>
<evidence type="ECO:0000313" key="2">
    <source>
        <dbReference type="Proteomes" id="UP000635316"/>
    </source>
</evidence>
<name>A0ABS1EHR5_9BURK</name>
<protein>
    <submittedName>
        <fullName evidence="1">Aldose 1-epimerase</fullName>
    </submittedName>
</protein>
<sequence>MQQCLELKAGAARLVVAPHIGGAIVAYKHVLANREYHWLRPVDSVHVQNGNVSEMASFPLVPWAGRIRDGRFEYEGRHIGYPSLKKDSPHSIHGFVRDRQWEVREHTDTRVVLEYVHEPDHWPFSFRAEQVFELAENNLTVHLNIHNTGQQSMPLGMGHHPYFPKNEHTRLKARVGKAWYGDQDVMPVKLAEHPLAREMAQGIEVARHVLDIPFMDWDHEAQISWPDEQRKLMMTADAPFDFLIVYSPEGAPWFCAEPFSNVTDCFNLRQTHSAREVGGQDVLPGQIVNTRFSLTPVFYKDD</sequence>
<reference evidence="1 2" key="1">
    <citation type="submission" date="2020-12" db="EMBL/GenBank/DDBJ databases">
        <authorList>
            <person name="Lu T."/>
            <person name="Wang Q."/>
            <person name="Han X."/>
        </authorList>
    </citation>
    <scope>NUCLEOTIDE SEQUENCE [LARGE SCALE GENOMIC DNA]</scope>
    <source>
        <strain evidence="1 2">WQ 585</strain>
    </source>
</reference>
<dbReference type="CDD" id="cd09021">
    <property type="entry name" value="Aldose_epim_Ec_YphB"/>
    <property type="match status" value="1"/>
</dbReference>
<gene>
    <name evidence="1" type="ORF">JHL22_15050</name>
</gene>
<keyword evidence="2" id="KW-1185">Reference proteome</keyword>
<evidence type="ECO:0000313" key="1">
    <source>
        <dbReference type="EMBL" id="MBK1782531.1"/>
    </source>
</evidence>